<dbReference type="Pfam" id="PF01070">
    <property type="entry name" value="FMN_dh"/>
    <property type="match status" value="1"/>
</dbReference>
<feature type="active site" description="Proton acceptor" evidence="4">
    <location>
        <position position="333"/>
    </location>
</feature>
<protein>
    <recommendedName>
        <fullName evidence="6">FMN hydroxy acid dehydrogenase domain-containing protein</fullName>
    </recommendedName>
</protein>
<dbReference type="InterPro" id="IPR037350">
    <property type="entry name" value="LMO_FMN"/>
</dbReference>
<feature type="binding site" evidence="5">
    <location>
        <begin position="390"/>
        <end position="391"/>
    </location>
    <ligand>
        <name>FMN</name>
        <dbReference type="ChEBI" id="CHEBI:58210"/>
    </ligand>
</feature>
<dbReference type="GO" id="GO:0010181">
    <property type="term" value="F:FMN binding"/>
    <property type="evidence" value="ECO:0007669"/>
    <property type="project" value="InterPro"/>
</dbReference>
<dbReference type="GeneID" id="19194839"/>
<feature type="binding site" evidence="5">
    <location>
        <position position="203"/>
    </location>
    <ligand>
        <name>glyoxylate</name>
        <dbReference type="ChEBI" id="CHEBI:36655"/>
    </ligand>
</feature>
<accession>W9X930</accession>
<feature type="binding site" evidence="5">
    <location>
        <position position="336"/>
    </location>
    <ligand>
        <name>glyoxylate</name>
        <dbReference type="ChEBI" id="CHEBI:36655"/>
    </ligand>
</feature>
<dbReference type="PANTHER" id="PTHR10578:SF86">
    <property type="entry name" value="DEPENDENT DEHYDROGENASE, PUTATIVE (AFU_ORTHOLOGUE AFUA_6G02720)-RELATED"/>
    <property type="match status" value="1"/>
</dbReference>
<dbReference type="OrthoDB" id="25826at2759"/>
<dbReference type="PROSITE" id="PS51349">
    <property type="entry name" value="FMN_HYDROXY_ACID_DH_2"/>
    <property type="match status" value="1"/>
</dbReference>
<evidence type="ECO:0000313" key="8">
    <source>
        <dbReference type="Proteomes" id="UP000019471"/>
    </source>
</evidence>
<comment type="cofactor">
    <cofactor evidence="1">
        <name>FMN</name>
        <dbReference type="ChEBI" id="CHEBI:58210"/>
    </cofactor>
</comment>
<dbReference type="eggNOG" id="KOG0538">
    <property type="taxonomic scope" value="Eukaryota"/>
</dbReference>
<evidence type="ECO:0000256" key="1">
    <source>
        <dbReference type="ARBA" id="ARBA00001917"/>
    </source>
</evidence>
<comment type="caution">
    <text evidence="7">The sequence shown here is derived from an EMBL/GenBank/DDBJ whole genome shotgun (WGS) entry which is preliminary data.</text>
</comment>
<evidence type="ECO:0000256" key="4">
    <source>
        <dbReference type="PIRSR" id="PIRSR000138-1"/>
    </source>
</evidence>
<dbReference type="PIRSF" id="PIRSF000138">
    <property type="entry name" value="Al-hdrx_acd_dh"/>
    <property type="match status" value="1"/>
</dbReference>
<dbReference type="HOGENOM" id="CLU_020639_0_1_1"/>
<sequence>MANKVEGATWNQSYTEPDANNYSAYQREIYSSLRAPSFSTKPSEWEALARSKVPAANFGYVYGAASSGQTHAANIAAFDRYRIRPHMLVNATRRDLNVELFGTKYSSPLLLAPVGVQNIMHEDAEEATAKACQKVGIPMILSSAATRTIEQVAEANGTGDRWYQLYWPRPQWEEVTVSLLNRAKANGYKVLVVTLDTFNLAWRPTDLDTAYLPFIWGDGCQIGHSDPVFNRRYEEIQKNDTRGYGEKLAELWAMMKRPGSVYGAARVLTNVSLLQKSRAWLDVLNSGTYREWKHLEILKKLWDGPIVLKGIQTVDDAHRAIDYGMDGIIVSNHGGRQCDGAIASLDALAEIAADERVKRSNMTLIFDSGVRTGADILKALALGAKAVCIGRPFMYGLAIGGQEGVEHVLRCLLADTDNMLGNMGKKSVKDLSRHDIQLRPESKL</sequence>
<feature type="binding site" evidence="5">
    <location>
        <position position="142"/>
    </location>
    <ligand>
        <name>FMN</name>
        <dbReference type="ChEBI" id="CHEBI:58210"/>
    </ligand>
</feature>
<dbReference type="RefSeq" id="XP_007748912.1">
    <property type="nucleotide sequence ID" value="XM_007750722.1"/>
</dbReference>
<dbReference type="InterPro" id="IPR012133">
    <property type="entry name" value="Alpha-hydoxy_acid_DH_FMN"/>
</dbReference>
<dbReference type="AlphaFoldDB" id="W9X930"/>
<feature type="binding site" evidence="5">
    <location>
        <position position="60"/>
    </location>
    <ligand>
        <name>glyoxylate</name>
        <dbReference type="ChEBI" id="CHEBI:36655"/>
    </ligand>
</feature>
<dbReference type="EMBL" id="AMGX01000018">
    <property type="protein sequence ID" value="EXJ66949.1"/>
    <property type="molecule type" value="Genomic_DNA"/>
</dbReference>
<feature type="binding site" evidence="5">
    <location>
        <begin position="113"/>
        <end position="115"/>
    </location>
    <ligand>
        <name>FMN</name>
        <dbReference type="ChEBI" id="CHEBI:58210"/>
    </ligand>
</feature>
<evidence type="ECO:0000256" key="3">
    <source>
        <dbReference type="ARBA" id="ARBA00024042"/>
    </source>
</evidence>
<evidence type="ECO:0000259" key="6">
    <source>
        <dbReference type="PROSITE" id="PS51349"/>
    </source>
</evidence>
<dbReference type="Gene3D" id="3.20.20.70">
    <property type="entry name" value="Aldolase class I"/>
    <property type="match status" value="1"/>
</dbReference>
<gene>
    <name evidence="7" type="ORF">A1O5_10144</name>
</gene>
<dbReference type="STRING" id="1182543.W9X930"/>
<feature type="binding site" evidence="5">
    <location>
        <position position="164"/>
    </location>
    <ligand>
        <name>FMN</name>
        <dbReference type="ChEBI" id="CHEBI:58210"/>
    </ligand>
</feature>
<feature type="binding site" evidence="5">
    <location>
        <position position="331"/>
    </location>
    <ligand>
        <name>FMN</name>
        <dbReference type="ChEBI" id="CHEBI:58210"/>
    </ligand>
</feature>
<organism evidence="7 8">
    <name type="scientific">Cladophialophora psammophila CBS 110553</name>
    <dbReference type="NCBI Taxonomy" id="1182543"/>
    <lineage>
        <taxon>Eukaryota</taxon>
        <taxon>Fungi</taxon>
        <taxon>Dikarya</taxon>
        <taxon>Ascomycota</taxon>
        <taxon>Pezizomycotina</taxon>
        <taxon>Eurotiomycetes</taxon>
        <taxon>Chaetothyriomycetidae</taxon>
        <taxon>Chaetothyriales</taxon>
        <taxon>Herpotrichiellaceae</taxon>
        <taxon>Cladophialophora</taxon>
    </lineage>
</organism>
<dbReference type="InterPro" id="IPR013785">
    <property type="entry name" value="Aldolase_TIM"/>
</dbReference>
<feature type="domain" description="FMN hydroxy acid dehydrogenase" evidence="6">
    <location>
        <begin position="34"/>
        <end position="441"/>
    </location>
</feature>
<dbReference type="InterPro" id="IPR037396">
    <property type="entry name" value="FMN_HAD"/>
</dbReference>
<dbReference type="PROSITE" id="PS00557">
    <property type="entry name" value="FMN_HYDROXY_ACID_DH_1"/>
    <property type="match status" value="1"/>
</dbReference>
<evidence type="ECO:0000256" key="5">
    <source>
        <dbReference type="PIRSR" id="PIRSR000138-2"/>
    </source>
</evidence>
<evidence type="ECO:0000256" key="2">
    <source>
        <dbReference type="ARBA" id="ARBA00023002"/>
    </source>
</evidence>
<dbReference type="SUPFAM" id="SSF51395">
    <property type="entry name" value="FMN-linked oxidoreductases"/>
    <property type="match status" value="1"/>
</dbReference>
<dbReference type="PANTHER" id="PTHR10578">
    <property type="entry name" value="S -2-HYDROXY-ACID OXIDASE-RELATED"/>
    <property type="match status" value="1"/>
</dbReference>
<proteinExistence type="inferred from homology"/>
<dbReference type="GO" id="GO:0016491">
    <property type="term" value="F:oxidoreductase activity"/>
    <property type="evidence" value="ECO:0007669"/>
    <property type="project" value="UniProtKB-KW"/>
</dbReference>
<dbReference type="InterPro" id="IPR008259">
    <property type="entry name" value="FMN_hydac_DH_AS"/>
</dbReference>
<reference evidence="7 8" key="1">
    <citation type="submission" date="2013-03" db="EMBL/GenBank/DDBJ databases">
        <title>The Genome Sequence of Cladophialophora psammophila CBS 110553.</title>
        <authorList>
            <consortium name="The Broad Institute Genomics Platform"/>
            <person name="Cuomo C."/>
            <person name="de Hoog S."/>
            <person name="Gorbushina A."/>
            <person name="Walker B."/>
            <person name="Young S.K."/>
            <person name="Zeng Q."/>
            <person name="Gargeya S."/>
            <person name="Fitzgerald M."/>
            <person name="Haas B."/>
            <person name="Abouelleil A."/>
            <person name="Allen A.W."/>
            <person name="Alvarado L."/>
            <person name="Arachchi H.M."/>
            <person name="Berlin A.M."/>
            <person name="Chapman S.B."/>
            <person name="Gainer-Dewar J."/>
            <person name="Goldberg J."/>
            <person name="Griggs A."/>
            <person name="Gujja S."/>
            <person name="Hansen M."/>
            <person name="Howarth C."/>
            <person name="Imamovic A."/>
            <person name="Ireland A."/>
            <person name="Larimer J."/>
            <person name="McCowan C."/>
            <person name="Murphy C."/>
            <person name="Pearson M."/>
            <person name="Poon T.W."/>
            <person name="Priest M."/>
            <person name="Roberts A."/>
            <person name="Saif S."/>
            <person name="Shea T."/>
            <person name="Sisk P."/>
            <person name="Sykes S."/>
            <person name="Wortman J."/>
            <person name="Nusbaum C."/>
            <person name="Birren B."/>
        </authorList>
    </citation>
    <scope>NUCLEOTIDE SEQUENCE [LARGE SCALE GENOMIC DNA]</scope>
    <source>
        <strain evidence="7 8">CBS 110553</strain>
    </source>
</reference>
<keyword evidence="2" id="KW-0560">Oxidoreductase</keyword>
<dbReference type="Proteomes" id="UP000019471">
    <property type="component" value="Unassembled WGS sequence"/>
</dbReference>
<name>W9X930_9EURO</name>
<feature type="binding site" evidence="5">
    <location>
        <begin position="367"/>
        <end position="371"/>
    </location>
    <ligand>
        <name>FMN</name>
        <dbReference type="ChEBI" id="CHEBI:58210"/>
    </ligand>
</feature>
<feature type="binding site" evidence="5">
    <location>
        <position position="166"/>
    </location>
    <ligand>
        <name>glyoxylate</name>
        <dbReference type="ChEBI" id="CHEBI:36655"/>
    </ligand>
</feature>
<comment type="similarity">
    <text evidence="3">Belongs to the FMN-dependent alpha-hydroxy acid dehydrogenase family.</text>
</comment>
<evidence type="ECO:0000313" key="7">
    <source>
        <dbReference type="EMBL" id="EXJ66949.1"/>
    </source>
</evidence>
<keyword evidence="5" id="KW-0285">Flavoprotein</keyword>
<keyword evidence="5" id="KW-0288">FMN</keyword>
<feature type="binding site" evidence="5">
    <location>
        <position position="333"/>
    </location>
    <ligand>
        <name>glyoxylate</name>
        <dbReference type="ChEBI" id="CHEBI:36655"/>
    </ligand>
</feature>
<keyword evidence="8" id="KW-1185">Reference proteome</keyword>
<dbReference type="CDD" id="cd03332">
    <property type="entry name" value="LMO_FMN"/>
    <property type="match status" value="1"/>
</dbReference>
<feature type="binding site" evidence="5">
    <location>
        <position position="194"/>
    </location>
    <ligand>
        <name>FMN</name>
        <dbReference type="ChEBI" id="CHEBI:58210"/>
    </ligand>
</feature>
<feature type="binding site" evidence="5">
    <location>
        <position position="309"/>
    </location>
    <ligand>
        <name>FMN</name>
        <dbReference type="ChEBI" id="CHEBI:58210"/>
    </ligand>
</feature>
<dbReference type="InterPro" id="IPR000262">
    <property type="entry name" value="FMN-dep_DH"/>
</dbReference>